<dbReference type="GO" id="GO:0016787">
    <property type="term" value="F:hydrolase activity"/>
    <property type="evidence" value="ECO:0007669"/>
    <property type="project" value="UniProtKB-KW"/>
</dbReference>
<dbReference type="Gene3D" id="3.60.15.10">
    <property type="entry name" value="Ribonuclease Z/Hydroxyacylglutathione hydrolase-like"/>
    <property type="match status" value="1"/>
</dbReference>
<sequence>MSVRVTVVGCAGSFPRPDSPASCYLLSAQDADGRTWNVAMDLGNGSLGALQRYIALDQLDAVIISHAHADHYLDLIGLHVALRWNPAGWNGRPVPVYAAGMLADRLALIAELPADPGMHREFAFHTWAGHRSERIGPFTVVPYPVDHPVEEAYALRISARGDDGADAVLAYSGDTDACPELDEAAHAACLYLCEAAYHEGRDDAVRGVHLTGRRAGESARTAGAHTLALTHLPVWNDPARSCAEAREVFTGPVDAVAPGDVYVLHGGGRVDRG</sequence>
<reference evidence="3" key="1">
    <citation type="journal article" date="2019" name="Int. J. Syst. Evol. Microbiol.">
        <title>The Global Catalogue of Microorganisms (GCM) 10K type strain sequencing project: providing services to taxonomists for standard genome sequencing and annotation.</title>
        <authorList>
            <consortium name="The Broad Institute Genomics Platform"/>
            <consortium name="The Broad Institute Genome Sequencing Center for Infectious Disease"/>
            <person name="Wu L."/>
            <person name="Ma J."/>
        </authorList>
    </citation>
    <scope>NUCLEOTIDE SEQUENCE [LARGE SCALE GENOMIC DNA]</scope>
    <source>
        <strain evidence="3">CGMCC 1.15480</strain>
    </source>
</reference>
<dbReference type="EMBL" id="BMJI01000010">
    <property type="protein sequence ID" value="GGC91835.1"/>
    <property type="molecule type" value="Genomic_DNA"/>
</dbReference>
<dbReference type="PANTHER" id="PTHR46018:SF4">
    <property type="entry name" value="METALLO-HYDROLASE YHFI-RELATED"/>
    <property type="match status" value="1"/>
</dbReference>
<evidence type="ECO:0000313" key="3">
    <source>
        <dbReference type="Proteomes" id="UP000597761"/>
    </source>
</evidence>
<dbReference type="CDD" id="cd07716">
    <property type="entry name" value="RNaseZ_short-form-like_MBL-fold"/>
    <property type="match status" value="1"/>
</dbReference>
<protein>
    <submittedName>
        <fullName evidence="2">Metal-dependent hydrolase</fullName>
    </submittedName>
</protein>
<dbReference type="Proteomes" id="UP000597761">
    <property type="component" value="Unassembled WGS sequence"/>
</dbReference>
<evidence type="ECO:0000259" key="1">
    <source>
        <dbReference type="Pfam" id="PF12706"/>
    </source>
</evidence>
<dbReference type="Pfam" id="PF12706">
    <property type="entry name" value="Lactamase_B_2"/>
    <property type="match status" value="1"/>
</dbReference>
<feature type="domain" description="Metallo-beta-lactamase" evidence="1">
    <location>
        <begin position="55"/>
        <end position="231"/>
    </location>
</feature>
<organism evidence="2 3">
    <name type="scientific">Tersicoccus solisilvae</name>
    <dbReference type="NCBI Taxonomy" id="1882339"/>
    <lineage>
        <taxon>Bacteria</taxon>
        <taxon>Bacillati</taxon>
        <taxon>Actinomycetota</taxon>
        <taxon>Actinomycetes</taxon>
        <taxon>Micrococcales</taxon>
        <taxon>Micrococcaceae</taxon>
        <taxon>Tersicoccus</taxon>
    </lineage>
</organism>
<dbReference type="SUPFAM" id="SSF56281">
    <property type="entry name" value="Metallo-hydrolase/oxidoreductase"/>
    <property type="match status" value="1"/>
</dbReference>
<dbReference type="PANTHER" id="PTHR46018">
    <property type="entry name" value="ZINC PHOSPHODIESTERASE ELAC PROTEIN 1"/>
    <property type="match status" value="1"/>
</dbReference>
<gene>
    <name evidence="2" type="ORF">GCM10011512_18640</name>
</gene>
<keyword evidence="2" id="KW-0378">Hydrolase</keyword>
<comment type="caution">
    <text evidence="2">The sequence shown here is derived from an EMBL/GenBank/DDBJ whole genome shotgun (WGS) entry which is preliminary data.</text>
</comment>
<name>A0ABQ1P962_9MICC</name>
<dbReference type="InterPro" id="IPR036866">
    <property type="entry name" value="RibonucZ/Hydroxyglut_hydro"/>
</dbReference>
<dbReference type="InterPro" id="IPR001279">
    <property type="entry name" value="Metallo-B-lactamas"/>
</dbReference>
<evidence type="ECO:0000313" key="2">
    <source>
        <dbReference type="EMBL" id="GGC91835.1"/>
    </source>
</evidence>
<accession>A0ABQ1P962</accession>
<proteinExistence type="predicted"/>
<keyword evidence="3" id="KW-1185">Reference proteome</keyword>
<dbReference type="RefSeq" id="WP_229659911.1">
    <property type="nucleotide sequence ID" value="NZ_BMJI01000010.1"/>
</dbReference>